<dbReference type="EMBL" id="CM004466">
    <property type="protein sequence ID" value="OCT99694.1"/>
    <property type="molecule type" value="Genomic_DNA"/>
</dbReference>
<accession>A0A974I2W4</accession>
<name>A0A974I2W4_XENLA</name>
<gene>
    <name evidence="1" type="ORF">XELAEV_18005477mg</name>
</gene>
<sequence length="89" mass="10117">MSSCKSCSCGFCWQGCGHMNPWIVTVLSAREICEAHSVVASAWGTTFLAISPLDLLHCWAWCFVWLQHWSLTVQPCFLYDLCTAWIKEN</sequence>
<proteinExistence type="predicted"/>
<reference evidence="2" key="1">
    <citation type="journal article" date="2016" name="Nature">
        <title>Genome evolution in the allotetraploid frog Xenopus laevis.</title>
        <authorList>
            <person name="Session A.M."/>
            <person name="Uno Y."/>
            <person name="Kwon T."/>
            <person name="Chapman J.A."/>
            <person name="Toyoda A."/>
            <person name="Takahashi S."/>
            <person name="Fukui A."/>
            <person name="Hikosaka A."/>
            <person name="Suzuki A."/>
            <person name="Kondo M."/>
            <person name="van Heeringen S.J."/>
            <person name="Quigley I."/>
            <person name="Heinz S."/>
            <person name="Ogino H."/>
            <person name="Ochi H."/>
            <person name="Hellsten U."/>
            <person name="Lyons J.B."/>
            <person name="Simakov O."/>
            <person name="Putnam N."/>
            <person name="Stites J."/>
            <person name="Kuroki Y."/>
            <person name="Tanaka T."/>
            <person name="Michiue T."/>
            <person name="Watanabe M."/>
            <person name="Bogdanovic O."/>
            <person name="Lister R."/>
            <person name="Georgiou G."/>
            <person name="Paranjpe S.S."/>
            <person name="van Kruijsbergen I."/>
            <person name="Shu S."/>
            <person name="Carlson J."/>
            <person name="Kinoshita T."/>
            <person name="Ohta Y."/>
            <person name="Mawaribuchi S."/>
            <person name="Jenkins J."/>
            <person name="Grimwood J."/>
            <person name="Schmutz J."/>
            <person name="Mitros T."/>
            <person name="Mozaffari S.V."/>
            <person name="Suzuki Y."/>
            <person name="Haramoto Y."/>
            <person name="Yamamoto T.S."/>
            <person name="Takagi C."/>
            <person name="Heald R."/>
            <person name="Miller K."/>
            <person name="Haudenschild C."/>
            <person name="Kitzman J."/>
            <person name="Nakayama T."/>
            <person name="Izutsu Y."/>
            <person name="Robert J."/>
            <person name="Fortriede J."/>
            <person name="Burns K."/>
            <person name="Lotay V."/>
            <person name="Karimi K."/>
            <person name="Yasuoka Y."/>
            <person name="Dichmann D.S."/>
            <person name="Flajnik M.F."/>
            <person name="Houston D.W."/>
            <person name="Shendure J."/>
            <person name="DuPasquier L."/>
            <person name="Vize P.D."/>
            <person name="Zorn A.M."/>
            <person name="Ito M."/>
            <person name="Marcotte E.M."/>
            <person name="Wallingford J.B."/>
            <person name="Ito Y."/>
            <person name="Asashima M."/>
            <person name="Ueno N."/>
            <person name="Matsuda Y."/>
            <person name="Veenstra G.J."/>
            <person name="Fujiyama A."/>
            <person name="Harland R.M."/>
            <person name="Taira M."/>
            <person name="Rokhsar D.S."/>
        </authorList>
    </citation>
    <scope>NUCLEOTIDE SEQUENCE [LARGE SCALE GENOMIC DNA]</scope>
    <source>
        <strain evidence="2">J</strain>
    </source>
</reference>
<organism evidence="1 2">
    <name type="scientific">Xenopus laevis</name>
    <name type="common">African clawed frog</name>
    <dbReference type="NCBI Taxonomy" id="8355"/>
    <lineage>
        <taxon>Eukaryota</taxon>
        <taxon>Metazoa</taxon>
        <taxon>Chordata</taxon>
        <taxon>Craniata</taxon>
        <taxon>Vertebrata</taxon>
        <taxon>Euteleostomi</taxon>
        <taxon>Amphibia</taxon>
        <taxon>Batrachia</taxon>
        <taxon>Anura</taxon>
        <taxon>Pipoidea</taxon>
        <taxon>Pipidae</taxon>
        <taxon>Xenopodinae</taxon>
        <taxon>Xenopus</taxon>
        <taxon>Xenopus</taxon>
    </lineage>
</organism>
<dbReference type="Proteomes" id="UP000694892">
    <property type="component" value="Chromosome 1L"/>
</dbReference>
<dbReference type="AlphaFoldDB" id="A0A974I2W4"/>
<evidence type="ECO:0000313" key="2">
    <source>
        <dbReference type="Proteomes" id="UP000694892"/>
    </source>
</evidence>
<evidence type="ECO:0000313" key="1">
    <source>
        <dbReference type="EMBL" id="OCT99694.1"/>
    </source>
</evidence>
<protein>
    <submittedName>
        <fullName evidence="1">Uncharacterized protein</fullName>
    </submittedName>
</protein>